<name>A0A0R0AN15_9GAMM</name>
<sequence length="160" mass="17904">MQRMISLTLVLGLALATTAQAKSEKGSVKLDGSAPVAEQLRTVEAAINSEDYSEIGLEDKSRVQQALGRIRDRMGEHERVEQLSPNDQTAVFNDQEVINTILTRARADSRMVCRRERSTGSNMPQSVCMTVAQRRKAQEDSRKVLNGIQSFPPDDKNFRR</sequence>
<evidence type="ECO:0008006" key="5">
    <source>
        <dbReference type="Google" id="ProtNLM"/>
    </source>
</evidence>
<evidence type="ECO:0000256" key="1">
    <source>
        <dbReference type="SAM" id="MobiDB-lite"/>
    </source>
</evidence>
<proteinExistence type="predicted"/>
<keyword evidence="4" id="KW-1185">Reference proteome</keyword>
<comment type="caution">
    <text evidence="3">The sequence shown here is derived from an EMBL/GenBank/DDBJ whole genome shotgun (WGS) entry which is preliminary data.</text>
</comment>
<keyword evidence="2" id="KW-0732">Signal</keyword>
<feature type="region of interest" description="Disordered" evidence="1">
    <location>
        <begin position="115"/>
        <end position="160"/>
    </location>
</feature>
<dbReference type="EMBL" id="LLXV01000099">
    <property type="protein sequence ID" value="KRG46549.1"/>
    <property type="molecule type" value="Genomic_DNA"/>
</dbReference>
<gene>
    <name evidence="3" type="ORF">ARC23_03800</name>
</gene>
<evidence type="ECO:0000313" key="3">
    <source>
        <dbReference type="EMBL" id="KRG46549.1"/>
    </source>
</evidence>
<feature type="signal peptide" evidence="2">
    <location>
        <begin position="1"/>
        <end position="21"/>
    </location>
</feature>
<dbReference type="Proteomes" id="UP000051757">
    <property type="component" value="Unassembled WGS sequence"/>
</dbReference>
<accession>A0A0R0AN15</accession>
<evidence type="ECO:0000256" key="2">
    <source>
        <dbReference type="SAM" id="SignalP"/>
    </source>
</evidence>
<protein>
    <recommendedName>
        <fullName evidence="5">Secreted protein</fullName>
    </recommendedName>
</protein>
<feature type="compositionally biased region" description="Polar residues" evidence="1">
    <location>
        <begin position="119"/>
        <end position="128"/>
    </location>
</feature>
<organism evidence="3 4">
    <name type="scientific">Stenotrophomonas beteli</name>
    <dbReference type="NCBI Taxonomy" id="3384461"/>
    <lineage>
        <taxon>Bacteria</taxon>
        <taxon>Pseudomonadati</taxon>
        <taxon>Pseudomonadota</taxon>
        <taxon>Gammaproteobacteria</taxon>
        <taxon>Lysobacterales</taxon>
        <taxon>Lysobacteraceae</taxon>
        <taxon>Stenotrophomonas</taxon>
        <taxon>Stenotrophomonas maltophilia group</taxon>
    </lineage>
</organism>
<evidence type="ECO:0000313" key="4">
    <source>
        <dbReference type="Proteomes" id="UP000051757"/>
    </source>
</evidence>
<dbReference type="OrthoDB" id="7193459at2"/>
<dbReference type="AlphaFoldDB" id="A0A0R0AN15"/>
<reference evidence="3 4" key="1">
    <citation type="journal article" date="2016" name="Front. Microbiol.">
        <title>Genome Sequence of Type Strains of Genus Stenotrophomonas.</title>
        <authorList>
            <person name="Patil P.P."/>
            <person name="Midha S."/>
            <person name="Kumar S."/>
            <person name="Patil P.B."/>
        </authorList>
    </citation>
    <scope>NUCLEOTIDE SEQUENCE [LARGE SCALE GENOMIC DNA]</scope>
    <source>
        <strain evidence="3 4">LMG 978</strain>
    </source>
</reference>
<feature type="chain" id="PRO_5006391023" description="Secreted protein" evidence="2">
    <location>
        <begin position="22"/>
        <end position="160"/>
    </location>
</feature>